<sequence length="88" mass="9603">VGRLCDIALDGVHLFCLNAGGSPVHLGLELLNHFVVLDDGLVQGRHKLFQMRQVGLDVYQPFFMRHGCRVPQAGQGIDSGDRASFNAT</sequence>
<proteinExistence type="predicted"/>
<accession>A0A381U449</accession>
<evidence type="ECO:0000313" key="1">
    <source>
        <dbReference type="EMBL" id="SVA23015.1"/>
    </source>
</evidence>
<gene>
    <name evidence="1" type="ORF">METZ01_LOCUS75869</name>
</gene>
<feature type="non-terminal residue" evidence="1">
    <location>
        <position position="1"/>
    </location>
</feature>
<reference evidence="1" key="1">
    <citation type="submission" date="2018-05" db="EMBL/GenBank/DDBJ databases">
        <authorList>
            <person name="Lanie J.A."/>
            <person name="Ng W.-L."/>
            <person name="Kazmierczak K.M."/>
            <person name="Andrzejewski T.M."/>
            <person name="Davidsen T.M."/>
            <person name="Wayne K.J."/>
            <person name="Tettelin H."/>
            <person name="Glass J.I."/>
            <person name="Rusch D."/>
            <person name="Podicherti R."/>
            <person name="Tsui H.-C.T."/>
            <person name="Winkler M.E."/>
        </authorList>
    </citation>
    <scope>NUCLEOTIDE SEQUENCE</scope>
</reference>
<organism evidence="1">
    <name type="scientific">marine metagenome</name>
    <dbReference type="NCBI Taxonomy" id="408172"/>
    <lineage>
        <taxon>unclassified sequences</taxon>
        <taxon>metagenomes</taxon>
        <taxon>ecological metagenomes</taxon>
    </lineage>
</organism>
<name>A0A381U449_9ZZZZ</name>
<dbReference type="EMBL" id="UINC01005702">
    <property type="protein sequence ID" value="SVA23015.1"/>
    <property type="molecule type" value="Genomic_DNA"/>
</dbReference>
<protein>
    <submittedName>
        <fullName evidence="1">Uncharacterized protein</fullName>
    </submittedName>
</protein>
<dbReference type="AlphaFoldDB" id="A0A381U449"/>